<gene>
    <name evidence="5" type="ORF">HYG86_12585</name>
</gene>
<dbReference type="Pfam" id="PF01695">
    <property type="entry name" value="IstB_IS21"/>
    <property type="match status" value="1"/>
</dbReference>
<dbReference type="GO" id="GO:0005524">
    <property type="term" value="F:ATP binding"/>
    <property type="evidence" value="ECO:0007669"/>
    <property type="project" value="UniProtKB-KW"/>
</dbReference>
<feature type="domain" description="AAA+ ATPase" evidence="4">
    <location>
        <begin position="100"/>
        <end position="232"/>
    </location>
</feature>
<dbReference type="InterPro" id="IPR001270">
    <property type="entry name" value="ClpA/B"/>
</dbReference>
<dbReference type="AlphaFoldDB" id="A0A7G9WA34"/>
<dbReference type="NCBIfam" id="NF038214">
    <property type="entry name" value="IS21_help_AAA"/>
    <property type="match status" value="1"/>
</dbReference>
<dbReference type="InterPro" id="IPR047661">
    <property type="entry name" value="IstB"/>
</dbReference>
<dbReference type="Gene3D" id="3.40.50.300">
    <property type="entry name" value="P-loop containing nucleotide triphosphate hydrolases"/>
    <property type="match status" value="1"/>
</dbReference>
<keyword evidence="2" id="KW-0547">Nucleotide-binding</keyword>
<comment type="similarity">
    <text evidence="1">Belongs to the IS21/IS1162 putative ATP-binding protein family.</text>
</comment>
<dbReference type="InterPro" id="IPR003593">
    <property type="entry name" value="AAA+_ATPase"/>
</dbReference>
<dbReference type="KEGG" id="acae:HYG86_12585"/>
<protein>
    <submittedName>
        <fullName evidence="5">ATP-binding protein</fullName>
    </submittedName>
</protein>
<dbReference type="InterPro" id="IPR028350">
    <property type="entry name" value="DNAC/IstB-like"/>
</dbReference>
<proteinExistence type="inferred from homology"/>
<evidence type="ECO:0000256" key="2">
    <source>
        <dbReference type="ARBA" id="ARBA00022741"/>
    </source>
</evidence>
<keyword evidence="3 5" id="KW-0067">ATP-binding</keyword>
<organism evidence="5 6">
    <name type="scientific">Alkalicella caledoniensis</name>
    <dbReference type="NCBI Taxonomy" id="2731377"/>
    <lineage>
        <taxon>Bacteria</taxon>
        <taxon>Bacillati</taxon>
        <taxon>Bacillota</taxon>
        <taxon>Clostridia</taxon>
        <taxon>Eubacteriales</taxon>
        <taxon>Proteinivoracaceae</taxon>
        <taxon>Alkalicella</taxon>
    </lineage>
</organism>
<dbReference type="EMBL" id="CP058559">
    <property type="protein sequence ID" value="QNO15546.1"/>
    <property type="molecule type" value="Genomic_DNA"/>
</dbReference>
<dbReference type="PANTHER" id="PTHR30050">
    <property type="entry name" value="CHROMOSOMAL REPLICATION INITIATOR PROTEIN DNAA"/>
    <property type="match status" value="1"/>
</dbReference>
<dbReference type="CDD" id="cd00009">
    <property type="entry name" value="AAA"/>
    <property type="match status" value="1"/>
</dbReference>
<evidence type="ECO:0000256" key="1">
    <source>
        <dbReference type="ARBA" id="ARBA00008059"/>
    </source>
</evidence>
<name>A0A7G9WA34_ALKCA</name>
<reference evidence="5 6" key="1">
    <citation type="submission" date="2020-07" db="EMBL/GenBank/DDBJ databases">
        <title>Alkalicella. sp. LB2 genome.</title>
        <authorList>
            <person name="Postec A."/>
            <person name="Quemeneur M."/>
        </authorList>
    </citation>
    <scope>NUCLEOTIDE SEQUENCE [LARGE SCALE GENOMIC DNA]</scope>
    <source>
        <strain evidence="5 6">LB2</strain>
    </source>
</reference>
<dbReference type="SMART" id="SM00382">
    <property type="entry name" value="AAA"/>
    <property type="match status" value="1"/>
</dbReference>
<dbReference type="InterPro" id="IPR002611">
    <property type="entry name" value="IstB_ATP-bd"/>
</dbReference>
<accession>A0A7G9WA34</accession>
<dbReference type="PRINTS" id="PR00300">
    <property type="entry name" value="CLPPROTEASEA"/>
</dbReference>
<evidence type="ECO:0000313" key="5">
    <source>
        <dbReference type="EMBL" id="QNO15546.1"/>
    </source>
</evidence>
<evidence type="ECO:0000259" key="4">
    <source>
        <dbReference type="SMART" id="SM00382"/>
    </source>
</evidence>
<dbReference type="GO" id="GO:0006260">
    <property type="term" value="P:DNA replication"/>
    <property type="evidence" value="ECO:0007669"/>
    <property type="project" value="TreeGrafter"/>
</dbReference>
<dbReference type="InterPro" id="IPR027417">
    <property type="entry name" value="P-loop_NTPase"/>
</dbReference>
<dbReference type="RefSeq" id="WP_213165923.1">
    <property type="nucleotide sequence ID" value="NZ_CP058559.1"/>
</dbReference>
<sequence length="250" mass="28778">MTVTLTEVKKMLNEVRMPYSRDNIDEYLKLAVKEDMTCLEFAHLLLRKETSHKSEIALQKRIKQANFPYVATIEDFDFSFQTSVTKRQITQLLDMNWIEKAYNLLFLGPPSVGKTHLAVSLGMKAVEMGYKVSFISMDHLIKLLKTEEISNKSQKAMKKIMASDMVTIDEVGYLPITRQEANQFFQLVSALYQNTSIIITSNKGFDDWVEIMGDPVITTSILDRLVHNSEIFNMTGDSWRLKNRNTIFSN</sequence>
<dbReference type="PANTHER" id="PTHR30050:SF4">
    <property type="entry name" value="ATP-BINDING PROTEIN RV3427C IN INSERTION SEQUENCE-RELATED"/>
    <property type="match status" value="1"/>
</dbReference>
<evidence type="ECO:0000256" key="3">
    <source>
        <dbReference type="ARBA" id="ARBA00022840"/>
    </source>
</evidence>
<dbReference type="PIRSF" id="PIRSF003073">
    <property type="entry name" value="DNAC_TnpB_IstB"/>
    <property type="match status" value="1"/>
</dbReference>
<dbReference type="SUPFAM" id="SSF52540">
    <property type="entry name" value="P-loop containing nucleoside triphosphate hydrolases"/>
    <property type="match status" value="1"/>
</dbReference>
<keyword evidence="6" id="KW-1185">Reference proteome</keyword>
<evidence type="ECO:0000313" key="6">
    <source>
        <dbReference type="Proteomes" id="UP000516160"/>
    </source>
</evidence>
<dbReference type="Proteomes" id="UP000516160">
    <property type="component" value="Chromosome"/>
</dbReference>